<dbReference type="EMBL" id="ACCJ01000048">
    <property type="protein sequence ID" value="EEG56818.1"/>
    <property type="molecule type" value="Genomic_DNA"/>
</dbReference>
<sequence>MVCIPPVMFLRHQSCVPFWSYCLYILWIAPTLPQFSPHM</sequence>
<evidence type="ECO:0000313" key="3">
    <source>
        <dbReference type="Proteomes" id="UP000004756"/>
    </source>
</evidence>
<organism evidence="2 3">
    <name type="scientific">[Clostridium] asparagiforme DSM 15981</name>
    <dbReference type="NCBI Taxonomy" id="518636"/>
    <lineage>
        <taxon>Bacteria</taxon>
        <taxon>Bacillati</taxon>
        <taxon>Bacillota</taxon>
        <taxon>Clostridia</taxon>
        <taxon>Lachnospirales</taxon>
        <taxon>Lachnospiraceae</taxon>
        <taxon>Enterocloster</taxon>
    </lineage>
</organism>
<keyword evidence="1" id="KW-1133">Transmembrane helix</keyword>
<keyword evidence="3" id="KW-1185">Reference proteome</keyword>
<reference evidence="2 3" key="1">
    <citation type="submission" date="2009-01" db="EMBL/GenBank/DDBJ databases">
        <authorList>
            <person name="Fulton L."/>
            <person name="Clifton S."/>
            <person name="Fulton B."/>
            <person name="Xu J."/>
            <person name="Minx P."/>
            <person name="Pepin K.H."/>
            <person name="Johnson M."/>
            <person name="Bhonagiri V."/>
            <person name="Nash W.E."/>
            <person name="Mardis E.R."/>
            <person name="Wilson R.K."/>
        </authorList>
    </citation>
    <scope>NUCLEOTIDE SEQUENCE [LARGE SCALE GENOMIC DNA]</scope>
    <source>
        <strain evidence="2 3">DSM 15981</strain>
    </source>
</reference>
<comment type="caution">
    <text evidence="2">The sequence shown here is derived from an EMBL/GenBank/DDBJ whole genome shotgun (WGS) entry which is preliminary data.</text>
</comment>
<keyword evidence="1" id="KW-0472">Membrane</keyword>
<name>C0CVS3_9FIRM</name>
<accession>C0CVS3</accession>
<dbReference type="Proteomes" id="UP000004756">
    <property type="component" value="Unassembled WGS sequence"/>
</dbReference>
<dbReference type="HOGENOM" id="CLU_3307057_0_0_9"/>
<proteinExistence type="predicted"/>
<protein>
    <submittedName>
        <fullName evidence="2">Uncharacterized protein</fullName>
    </submittedName>
</protein>
<gene>
    <name evidence="2" type="ORF">CLOSTASPAR_01075</name>
</gene>
<feature type="transmembrane region" description="Helical" evidence="1">
    <location>
        <begin position="18"/>
        <end position="35"/>
    </location>
</feature>
<evidence type="ECO:0000256" key="1">
    <source>
        <dbReference type="SAM" id="Phobius"/>
    </source>
</evidence>
<dbReference type="AlphaFoldDB" id="C0CVS3"/>
<reference evidence="2 3" key="2">
    <citation type="submission" date="2009-02" db="EMBL/GenBank/DDBJ databases">
        <title>Draft genome sequence of Clostridium asparagiforme (DSM 15981).</title>
        <authorList>
            <person name="Sudarsanam P."/>
            <person name="Ley R."/>
            <person name="Guruge J."/>
            <person name="Turnbaugh P.J."/>
            <person name="Mahowald M."/>
            <person name="Liep D."/>
            <person name="Gordon J."/>
        </authorList>
    </citation>
    <scope>NUCLEOTIDE SEQUENCE [LARGE SCALE GENOMIC DNA]</scope>
    <source>
        <strain evidence="2 3">DSM 15981</strain>
    </source>
</reference>
<evidence type="ECO:0000313" key="2">
    <source>
        <dbReference type="EMBL" id="EEG56818.1"/>
    </source>
</evidence>
<keyword evidence="1" id="KW-0812">Transmembrane</keyword>